<sequence length="139" mass="15840">MKKQLLLFLFVFAACATKAQMPKSYSVNQQDLVKFAESIDSYETFQGDQLWFKVFKINNGSGSAGLESCEVNYSIVFCLAEYDENPESKLYKIGPFKKPELIKKVDSGRFVTFHVRDGYENDLTTYKMVVSETGAKIEK</sequence>
<evidence type="ECO:0008006" key="4">
    <source>
        <dbReference type="Google" id="ProtNLM"/>
    </source>
</evidence>
<keyword evidence="1" id="KW-0732">Signal</keyword>
<feature type="chain" id="PRO_5037081357" description="Lipoprotein" evidence="1">
    <location>
        <begin position="20"/>
        <end position="139"/>
    </location>
</feature>
<gene>
    <name evidence="2" type="ORF">GCM10011387_15750</name>
</gene>
<organism evidence="2 3">
    <name type="scientific">Pedobacter quisquiliarum</name>
    <dbReference type="NCBI Taxonomy" id="1834438"/>
    <lineage>
        <taxon>Bacteria</taxon>
        <taxon>Pseudomonadati</taxon>
        <taxon>Bacteroidota</taxon>
        <taxon>Sphingobacteriia</taxon>
        <taxon>Sphingobacteriales</taxon>
        <taxon>Sphingobacteriaceae</taxon>
        <taxon>Pedobacter</taxon>
    </lineage>
</organism>
<proteinExistence type="predicted"/>
<dbReference type="EMBL" id="BMIL01000004">
    <property type="protein sequence ID" value="GGC63011.1"/>
    <property type="molecule type" value="Genomic_DNA"/>
</dbReference>
<reference evidence="2" key="1">
    <citation type="journal article" date="2014" name="Int. J. Syst. Evol. Microbiol.">
        <title>Complete genome sequence of Corynebacterium casei LMG S-19264T (=DSM 44701T), isolated from a smear-ripened cheese.</title>
        <authorList>
            <consortium name="US DOE Joint Genome Institute (JGI-PGF)"/>
            <person name="Walter F."/>
            <person name="Albersmeier A."/>
            <person name="Kalinowski J."/>
            <person name="Ruckert C."/>
        </authorList>
    </citation>
    <scope>NUCLEOTIDE SEQUENCE</scope>
    <source>
        <strain evidence="2">CGMCC 1.15343</strain>
    </source>
</reference>
<dbReference type="AlphaFoldDB" id="A0A916XCA6"/>
<protein>
    <recommendedName>
        <fullName evidence="4">Lipoprotein</fullName>
    </recommendedName>
</protein>
<name>A0A916XCA6_9SPHI</name>
<evidence type="ECO:0000313" key="2">
    <source>
        <dbReference type="EMBL" id="GGC63011.1"/>
    </source>
</evidence>
<dbReference type="RefSeq" id="WP_188626319.1">
    <property type="nucleotide sequence ID" value="NZ_BMIL01000004.1"/>
</dbReference>
<reference evidence="2" key="2">
    <citation type="submission" date="2020-09" db="EMBL/GenBank/DDBJ databases">
        <authorList>
            <person name="Sun Q."/>
            <person name="Zhou Y."/>
        </authorList>
    </citation>
    <scope>NUCLEOTIDE SEQUENCE</scope>
    <source>
        <strain evidence="2">CGMCC 1.15343</strain>
    </source>
</reference>
<comment type="caution">
    <text evidence="2">The sequence shown here is derived from an EMBL/GenBank/DDBJ whole genome shotgun (WGS) entry which is preliminary data.</text>
</comment>
<dbReference type="Proteomes" id="UP000651668">
    <property type="component" value="Unassembled WGS sequence"/>
</dbReference>
<keyword evidence="3" id="KW-1185">Reference proteome</keyword>
<dbReference type="PROSITE" id="PS51257">
    <property type="entry name" value="PROKAR_LIPOPROTEIN"/>
    <property type="match status" value="1"/>
</dbReference>
<feature type="signal peptide" evidence="1">
    <location>
        <begin position="1"/>
        <end position="19"/>
    </location>
</feature>
<accession>A0A916XCA6</accession>
<evidence type="ECO:0000256" key="1">
    <source>
        <dbReference type="SAM" id="SignalP"/>
    </source>
</evidence>
<evidence type="ECO:0000313" key="3">
    <source>
        <dbReference type="Proteomes" id="UP000651668"/>
    </source>
</evidence>